<dbReference type="InterPro" id="IPR010905">
    <property type="entry name" value="Glyco_hydro_88"/>
</dbReference>
<dbReference type="InterPro" id="IPR012341">
    <property type="entry name" value="6hp_glycosidase-like_sf"/>
</dbReference>
<proteinExistence type="predicted"/>
<gene>
    <name evidence="3" type="ORF">KEG57_11110</name>
</gene>
<keyword evidence="1 3" id="KW-0378">Hydrolase</keyword>
<keyword evidence="2" id="KW-0732">Signal</keyword>
<dbReference type="GO" id="GO:0016787">
    <property type="term" value="F:hydrolase activity"/>
    <property type="evidence" value="ECO:0007669"/>
    <property type="project" value="UniProtKB-KW"/>
</dbReference>
<dbReference type="EMBL" id="JAGTJJ010000003">
    <property type="protein sequence ID" value="MDC3981050.1"/>
    <property type="molecule type" value="Genomic_DNA"/>
</dbReference>
<dbReference type="Gene3D" id="1.50.10.10">
    <property type="match status" value="1"/>
</dbReference>
<dbReference type="SUPFAM" id="SSF48208">
    <property type="entry name" value="Six-hairpin glycosidases"/>
    <property type="match status" value="1"/>
</dbReference>
<protein>
    <submittedName>
        <fullName evidence="3">Glycoside hydrolase family 88 protein</fullName>
    </submittedName>
</protein>
<comment type="caution">
    <text evidence="3">The sequence shown here is derived from an EMBL/GenBank/DDBJ whole genome shotgun (WGS) entry which is preliminary data.</text>
</comment>
<feature type="signal peptide" evidence="2">
    <location>
        <begin position="1"/>
        <end position="21"/>
    </location>
</feature>
<dbReference type="PANTHER" id="PTHR33886">
    <property type="entry name" value="UNSATURATED RHAMNOGALACTURONAN HYDROLASE (EUROFUNG)"/>
    <property type="match status" value="1"/>
</dbReference>
<dbReference type="InterPro" id="IPR008928">
    <property type="entry name" value="6-hairpin_glycosidase_sf"/>
</dbReference>
<dbReference type="Proteomes" id="UP001151081">
    <property type="component" value="Unassembled WGS sequence"/>
</dbReference>
<reference evidence="3 4" key="1">
    <citation type="submission" date="2021-04" db="EMBL/GenBank/DDBJ databases">
        <title>Genome analysis of Polyangium sp.</title>
        <authorList>
            <person name="Li Y."/>
            <person name="Wang J."/>
        </authorList>
    </citation>
    <scope>NUCLEOTIDE SEQUENCE [LARGE SCALE GENOMIC DNA]</scope>
    <source>
        <strain evidence="3 4">SDU14</strain>
    </source>
</reference>
<evidence type="ECO:0000256" key="1">
    <source>
        <dbReference type="ARBA" id="ARBA00022801"/>
    </source>
</evidence>
<accession>A0A9X4ASE5</accession>
<organism evidence="3 4">
    <name type="scientific">Polyangium jinanense</name>
    <dbReference type="NCBI Taxonomy" id="2829994"/>
    <lineage>
        <taxon>Bacteria</taxon>
        <taxon>Pseudomonadati</taxon>
        <taxon>Myxococcota</taxon>
        <taxon>Polyangia</taxon>
        <taxon>Polyangiales</taxon>
        <taxon>Polyangiaceae</taxon>
        <taxon>Polyangium</taxon>
    </lineage>
</organism>
<feature type="chain" id="PRO_5040748077" evidence="2">
    <location>
        <begin position="22"/>
        <end position="389"/>
    </location>
</feature>
<dbReference type="AlphaFoldDB" id="A0A9X4ASE5"/>
<name>A0A9X4ASE5_9BACT</name>
<dbReference type="InterPro" id="IPR052043">
    <property type="entry name" value="PolySaccharide_Degr_Enz"/>
</dbReference>
<evidence type="ECO:0000256" key="2">
    <source>
        <dbReference type="SAM" id="SignalP"/>
    </source>
</evidence>
<evidence type="ECO:0000313" key="4">
    <source>
        <dbReference type="Proteomes" id="UP001151081"/>
    </source>
</evidence>
<keyword evidence="4" id="KW-1185">Reference proteome</keyword>
<dbReference type="RefSeq" id="WP_272419713.1">
    <property type="nucleotide sequence ID" value="NZ_JAGTJJ010000003.1"/>
</dbReference>
<dbReference type="PANTHER" id="PTHR33886:SF8">
    <property type="entry name" value="UNSATURATED RHAMNOGALACTURONAN HYDROLASE (EUROFUNG)"/>
    <property type="match status" value="1"/>
</dbReference>
<sequence length="389" mass="42274">MRTLLTLLLVVLLVPPPFQTAACPAPPPARAEAVAGEVLSAVRSKYPASSALCYWRDATLLWGVEKVYATNPAARGAWLEYLQSSLDTAIGEDGSFEPLLPDVDFIACGLNLLFLYEETGEARYLAAAKSIHDYMQRTFRRAEDGSISHISSLLEGYQGSVELWVDSDFLLLTFLARLGEATGDEAIINEAARQTVLHIQHLMDPRTGLHAHGWAERSAEGTLPAWADPSTGRSPVFWGRGHGWVMAGLSEVLLHLPESHPSYSFILESYRRTAAALLAERRPSGLWMTVLGAEGLEGNVEETSASSLIAYGMGVGARMGWLPESQYACVATETLSALLPRWQNPDLSLVSTGTVVAADPARYVVRFDPRTKYGEGAFLALLSLSLGPR</sequence>
<dbReference type="Pfam" id="PF07470">
    <property type="entry name" value="Glyco_hydro_88"/>
    <property type="match status" value="1"/>
</dbReference>
<dbReference type="GO" id="GO:0005975">
    <property type="term" value="P:carbohydrate metabolic process"/>
    <property type="evidence" value="ECO:0007669"/>
    <property type="project" value="InterPro"/>
</dbReference>
<evidence type="ECO:0000313" key="3">
    <source>
        <dbReference type="EMBL" id="MDC3981050.1"/>
    </source>
</evidence>